<dbReference type="STRING" id="416591.Tlet_1428"/>
<dbReference type="Gene3D" id="3.40.50.1580">
    <property type="entry name" value="Nucleoside phosphorylase domain"/>
    <property type="match status" value="1"/>
</dbReference>
<reference evidence="8 9" key="2">
    <citation type="journal article" date="2009" name="Proc. Natl. Acad. Sci. U.S.A.">
        <title>On the chimeric nature, thermophilic origin, and phylogenetic placement of the Thermotogales.</title>
        <authorList>
            <person name="Zhaxybayeva O."/>
            <person name="Swithers K.S."/>
            <person name="Lapierre P."/>
            <person name="Fournier G.P."/>
            <person name="Bickhart D.M."/>
            <person name="DeBoy R.T."/>
            <person name="Nelson K.E."/>
            <person name="Nesbo C.L."/>
            <person name="Doolittle W.F."/>
            <person name="Gogarten J.P."/>
            <person name="Noll K.M."/>
        </authorList>
    </citation>
    <scope>NUCLEOTIDE SEQUENCE [LARGE SCALE GENOMIC DNA]</scope>
    <source>
        <strain evidence="9">ATCC BAA-301 / DSM 14385 / NBRC 107922 / TMO</strain>
    </source>
</reference>
<dbReference type="eggNOG" id="COG2820">
    <property type="taxonomic scope" value="Bacteria"/>
</dbReference>
<dbReference type="InterPro" id="IPR000845">
    <property type="entry name" value="Nucleoside_phosphorylase_d"/>
</dbReference>
<evidence type="ECO:0000313" key="9">
    <source>
        <dbReference type="Proteomes" id="UP000002016"/>
    </source>
</evidence>
<evidence type="ECO:0000256" key="6">
    <source>
        <dbReference type="ARBA" id="ARBA00048447"/>
    </source>
</evidence>
<dbReference type="AlphaFoldDB" id="A8F750"/>
<keyword evidence="5" id="KW-0808">Transferase</keyword>
<dbReference type="SUPFAM" id="SSF53167">
    <property type="entry name" value="Purine and uridine phosphorylases"/>
    <property type="match status" value="1"/>
</dbReference>
<evidence type="ECO:0000256" key="1">
    <source>
        <dbReference type="ARBA" id="ARBA00010456"/>
    </source>
</evidence>
<protein>
    <recommendedName>
        <fullName evidence="3">Uridine phosphorylase</fullName>
        <ecNumber evidence="2">2.4.2.3</ecNumber>
    </recommendedName>
</protein>
<dbReference type="GO" id="GO:0009164">
    <property type="term" value="P:nucleoside catabolic process"/>
    <property type="evidence" value="ECO:0007669"/>
    <property type="project" value="UniProtKB-ARBA"/>
</dbReference>
<evidence type="ECO:0000259" key="7">
    <source>
        <dbReference type="Pfam" id="PF01048"/>
    </source>
</evidence>
<dbReference type="HOGENOM" id="CLU_068457_0_1_0"/>
<dbReference type="InterPro" id="IPR018016">
    <property type="entry name" value="Nucleoside_phosphorylase_CS"/>
</dbReference>
<gene>
    <name evidence="8" type="ordered locus">Tlet_1428</name>
</gene>
<comment type="similarity">
    <text evidence="1">Belongs to the PNP/UDP phosphorylase family.</text>
</comment>
<accession>A8F750</accession>
<evidence type="ECO:0000256" key="3">
    <source>
        <dbReference type="ARBA" id="ARBA00021980"/>
    </source>
</evidence>
<dbReference type="GO" id="GO:0004850">
    <property type="term" value="F:uridine phosphorylase activity"/>
    <property type="evidence" value="ECO:0007669"/>
    <property type="project" value="UniProtKB-EC"/>
</dbReference>
<dbReference type="PROSITE" id="PS01232">
    <property type="entry name" value="PNP_UDP_1"/>
    <property type="match status" value="1"/>
</dbReference>
<organism evidence="8 9">
    <name type="scientific">Pseudothermotoga lettingae (strain ATCC BAA-301 / DSM 14385 / NBRC 107922 / TMO)</name>
    <name type="common">Thermotoga lettingae</name>
    <dbReference type="NCBI Taxonomy" id="416591"/>
    <lineage>
        <taxon>Bacteria</taxon>
        <taxon>Thermotogati</taxon>
        <taxon>Thermotogota</taxon>
        <taxon>Thermotogae</taxon>
        <taxon>Thermotogales</taxon>
        <taxon>Thermotogaceae</taxon>
        <taxon>Pseudothermotoga</taxon>
    </lineage>
</organism>
<name>A8F750_PSELT</name>
<reference evidence="8 9" key="1">
    <citation type="submission" date="2007-08" db="EMBL/GenBank/DDBJ databases">
        <title>Complete sequence of Thermotoga lettingae TMO.</title>
        <authorList>
            <consortium name="US DOE Joint Genome Institute"/>
            <person name="Copeland A."/>
            <person name="Lucas S."/>
            <person name="Lapidus A."/>
            <person name="Barry K."/>
            <person name="Glavina del Rio T."/>
            <person name="Dalin E."/>
            <person name="Tice H."/>
            <person name="Pitluck S."/>
            <person name="Foster B."/>
            <person name="Bruce D."/>
            <person name="Schmutz J."/>
            <person name="Larimer F."/>
            <person name="Land M."/>
            <person name="Hauser L."/>
            <person name="Kyrpides N."/>
            <person name="Mikhailova N."/>
            <person name="Nelson K."/>
            <person name="Gogarten J.P."/>
            <person name="Noll K."/>
            <person name="Richardson P."/>
        </authorList>
    </citation>
    <scope>NUCLEOTIDE SEQUENCE [LARGE SCALE GENOMIC DNA]</scope>
    <source>
        <strain evidence="9">ATCC BAA-301 / DSM 14385 / NBRC 107922 / TMO</strain>
    </source>
</reference>
<sequence length="268" mass="29925">MIVFSYQIDFRLPTGLEGRKQYHIQCSAGDIAPVVLVPGDQNRVSKIIKHMEKARKVAENRGFITYTGTYKGFTLSVTSTGMGGPSASIVYEELINVGARILIRVGSVAGLQKDINEGDIVVPYACVRDDGVTNYYISENFPAVVSPPVYWELMNAAEQMGVKVKTGIHWTHSYFYSRSAEYFQRWHRVGIISMDMEASALFVIAHLRNVMAGFVGVCYANRFLQTENGVVDLSVPDINRSHIQNSEEKAIIMTLNAAINLYRQLDKS</sequence>
<dbReference type="EC" id="2.4.2.3" evidence="2"/>
<dbReference type="EMBL" id="CP000812">
    <property type="protein sequence ID" value="ABV33984.1"/>
    <property type="molecule type" value="Genomic_DNA"/>
</dbReference>
<keyword evidence="9" id="KW-1185">Reference proteome</keyword>
<dbReference type="GO" id="GO:0005829">
    <property type="term" value="C:cytosol"/>
    <property type="evidence" value="ECO:0007669"/>
    <property type="project" value="TreeGrafter"/>
</dbReference>
<evidence type="ECO:0000256" key="4">
    <source>
        <dbReference type="ARBA" id="ARBA00022676"/>
    </source>
</evidence>
<dbReference type="PANTHER" id="PTHR43691">
    <property type="entry name" value="URIDINE PHOSPHORYLASE"/>
    <property type="match status" value="1"/>
</dbReference>
<dbReference type="PANTHER" id="PTHR43691:SF11">
    <property type="entry name" value="FI09636P-RELATED"/>
    <property type="match status" value="1"/>
</dbReference>
<dbReference type="RefSeq" id="WP_012003460.1">
    <property type="nucleotide sequence ID" value="NC_009828.1"/>
</dbReference>
<proteinExistence type="inferred from homology"/>
<dbReference type="Proteomes" id="UP000002016">
    <property type="component" value="Chromosome"/>
</dbReference>
<dbReference type="InterPro" id="IPR035994">
    <property type="entry name" value="Nucleoside_phosphorylase_sf"/>
</dbReference>
<keyword evidence="4" id="KW-0328">Glycosyltransferase</keyword>
<evidence type="ECO:0000256" key="2">
    <source>
        <dbReference type="ARBA" id="ARBA00011888"/>
    </source>
</evidence>
<feature type="domain" description="Nucleoside phosphorylase" evidence="7">
    <location>
        <begin position="34"/>
        <end position="218"/>
    </location>
</feature>
<evidence type="ECO:0000313" key="8">
    <source>
        <dbReference type="EMBL" id="ABV33984.1"/>
    </source>
</evidence>
<dbReference type="KEGG" id="tle:Tlet_1428"/>
<dbReference type="CDD" id="cd17767">
    <property type="entry name" value="UP_EcUdp-like"/>
    <property type="match status" value="1"/>
</dbReference>
<evidence type="ECO:0000256" key="5">
    <source>
        <dbReference type="ARBA" id="ARBA00022679"/>
    </source>
</evidence>
<comment type="catalytic activity">
    <reaction evidence="6">
        <text>uridine + phosphate = alpha-D-ribose 1-phosphate + uracil</text>
        <dbReference type="Rhea" id="RHEA:24388"/>
        <dbReference type="ChEBI" id="CHEBI:16704"/>
        <dbReference type="ChEBI" id="CHEBI:17568"/>
        <dbReference type="ChEBI" id="CHEBI:43474"/>
        <dbReference type="ChEBI" id="CHEBI:57720"/>
        <dbReference type="EC" id="2.4.2.3"/>
    </reaction>
</comment>
<dbReference type="OrthoDB" id="9772602at2"/>
<dbReference type="Pfam" id="PF01048">
    <property type="entry name" value="PNP_UDP_1"/>
    <property type="match status" value="1"/>
</dbReference>